<accession>A0ABU9WZF5</accession>
<dbReference type="SUPFAM" id="SSF46785">
    <property type="entry name" value="Winged helix' DNA-binding domain"/>
    <property type="match status" value="1"/>
</dbReference>
<dbReference type="Pfam" id="PF01614">
    <property type="entry name" value="IclR_C"/>
    <property type="match status" value="1"/>
</dbReference>
<dbReference type="SUPFAM" id="SSF55781">
    <property type="entry name" value="GAF domain-like"/>
    <property type="match status" value="1"/>
</dbReference>
<dbReference type="InterPro" id="IPR029016">
    <property type="entry name" value="GAF-like_dom_sf"/>
</dbReference>
<sequence length="248" mass="26666">MANSTSGDSVVDRIVRILEAFPEGVSSLPLAEVAARADLPLTSAHRLVRQLAEHRLLEQAPGGTVQLGLRLWELVNRNSPILVLRQAALPFMDDIHQVLNQNVNLAVLQGDDVLFVERFSRRGSVANRAKVAGRMPVHVSSAGVALMSAQPQHVQAEYLARFRDPTGKATVDHVRHLLAAASTQGYAELAGVVDPDTWGIAVPVLDAKRRPVAAVGVVVPLAEVRIPQIVPALKTAARGISRQLVQAE</sequence>
<dbReference type="EMBL" id="JBDFRB010000005">
    <property type="protein sequence ID" value="MEN2744431.1"/>
    <property type="molecule type" value="Genomic_DNA"/>
</dbReference>
<dbReference type="InterPro" id="IPR036388">
    <property type="entry name" value="WH-like_DNA-bd_sf"/>
</dbReference>
<feature type="domain" description="HTH iclR-type" evidence="4">
    <location>
        <begin position="8"/>
        <end position="69"/>
    </location>
</feature>
<dbReference type="Gene3D" id="3.30.450.40">
    <property type="match status" value="1"/>
</dbReference>
<dbReference type="PANTHER" id="PTHR30136">
    <property type="entry name" value="HELIX-TURN-HELIX TRANSCRIPTIONAL REGULATOR, ICLR FAMILY"/>
    <property type="match status" value="1"/>
</dbReference>
<reference evidence="6 7" key="1">
    <citation type="submission" date="2024-05" db="EMBL/GenBank/DDBJ databases">
        <title>Sinomonas sp. nov., isolated from a waste landfill.</title>
        <authorList>
            <person name="Zhao Y."/>
        </authorList>
    </citation>
    <scope>NUCLEOTIDE SEQUENCE [LARGE SCALE GENOMIC DNA]</scope>
    <source>
        <strain evidence="6 7">CCTCC AB2014300</strain>
    </source>
</reference>
<keyword evidence="2" id="KW-0238">DNA-binding</keyword>
<keyword evidence="1" id="KW-0805">Transcription regulation</keyword>
<dbReference type="PROSITE" id="PS51077">
    <property type="entry name" value="HTH_ICLR"/>
    <property type="match status" value="1"/>
</dbReference>
<dbReference type="InterPro" id="IPR050707">
    <property type="entry name" value="HTH_MetabolicPath_Reg"/>
</dbReference>
<dbReference type="InterPro" id="IPR005471">
    <property type="entry name" value="Tscrpt_reg_IclR_N"/>
</dbReference>
<evidence type="ECO:0000313" key="7">
    <source>
        <dbReference type="Proteomes" id="UP001422074"/>
    </source>
</evidence>
<keyword evidence="7" id="KW-1185">Reference proteome</keyword>
<keyword evidence="3" id="KW-0804">Transcription</keyword>
<evidence type="ECO:0000259" key="5">
    <source>
        <dbReference type="PROSITE" id="PS51078"/>
    </source>
</evidence>
<dbReference type="PANTHER" id="PTHR30136:SF24">
    <property type="entry name" value="HTH-TYPE TRANSCRIPTIONAL REPRESSOR ALLR"/>
    <property type="match status" value="1"/>
</dbReference>
<dbReference type="InterPro" id="IPR036390">
    <property type="entry name" value="WH_DNA-bd_sf"/>
</dbReference>
<evidence type="ECO:0000256" key="1">
    <source>
        <dbReference type="ARBA" id="ARBA00023015"/>
    </source>
</evidence>
<evidence type="ECO:0000259" key="4">
    <source>
        <dbReference type="PROSITE" id="PS51077"/>
    </source>
</evidence>
<dbReference type="InterPro" id="IPR014757">
    <property type="entry name" value="Tscrpt_reg_IclR_C"/>
</dbReference>
<proteinExistence type="predicted"/>
<organism evidence="6 7">
    <name type="scientific">Sinomonas halotolerans</name>
    <dbReference type="NCBI Taxonomy" id="1644133"/>
    <lineage>
        <taxon>Bacteria</taxon>
        <taxon>Bacillati</taxon>
        <taxon>Actinomycetota</taxon>
        <taxon>Actinomycetes</taxon>
        <taxon>Micrococcales</taxon>
        <taxon>Micrococcaceae</taxon>
        <taxon>Sinomonas</taxon>
    </lineage>
</organism>
<dbReference type="SMART" id="SM00346">
    <property type="entry name" value="HTH_ICLR"/>
    <property type="match status" value="1"/>
</dbReference>
<evidence type="ECO:0000256" key="3">
    <source>
        <dbReference type="ARBA" id="ARBA00023163"/>
    </source>
</evidence>
<evidence type="ECO:0000313" key="6">
    <source>
        <dbReference type="EMBL" id="MEN2744431.1"/>
    </source>
</evidence>
<protein>
    <submittedName>
        <fullName evidence="6">IclR family transcriptional regulator</fullName>
    </submittedName>
</protein>
<dbReference type="Proteomes" id="UP001422074">
    <property type="component" value="Unassembled WGS sequence"/>
</dbReference>
<dbReference type="Pfam" id="PF09339">
    <property type="entry name" value="HTH_IclR"/>
    <property type="match status" value="1"/>
</dbReference>
<feature type="domain" description="IclR-ED" evidence="5">
    <location>
        <begin position="70"/>
        <end position="246"/>
    </location>
</feature>
<gene>
    <name evidence="6" type="ORF">ABCQ75_07740</name>
</gene>
<dbReference type="PROSITE" id="PS51078">
    <property type="entry name" value="ICLR_ED"/>
    <property type="match status" value="1"/>
</dbReference>
<dbReference type="Gene3D" id="1.10.10.10">
    <property type="entry name" value="Winged helix-like DNA-binding domain superfamily/Winged helix DNA-binding domain"/>
    <property type="match status" value="1"/>
</dbReference>
<dbReference type="RefSeq" id="WP_345884445.1">
    <property type="nucleotide sequence ID" value="NZ_JBDFRB010000005.1"/>
</dbReference>
<evidence type="ECO:0000256" key="2">
    <source>
        <dbReference type="ARBA" id="ARBA00023125"/>
    </source>
</evidence>
<name>A0ABU9WZF5_9MICC</name>
<comment type="caution">
    <text evidence="6">The sequence shown here is derived from an EMBL/GenBank/DDBJ whole genome shotgun (WGS) entry which is preliminary data.</text>
</comment>